<evidence type="ECO:0000313" key="3">
    <source>
        <dbReference type="EMBL" id="NYG55159.1"/>
    </source>
</evidence>
<feature type="signal peptide" evidence="2">
    <location>
        <begin position="1"/>
        <end position="27"/>
    </location>
</feature>
<organism evidence="3 4">
    <name type="scientific">Nocardioides perillae</name>
    <dbReference type="NCBI Taxonomy" id="1119534"/>
    <lineage>
        <taxon>Bacteria</taxon>
        <taxon>Bacillati</taxon>
        <taxon>Actinomycetota</taxon>
        <taxon>Actinomycetes</taxon>
        <taxon>Propionibacteriales</taxon>
        <taxon>Nocardioidaceae</taxon>
        <taxon>Nocardioides</taxon>
    </lineage>
</organism>
<dbReference type="Proteomes" id="UP000544110">
    <property type="component" value="Unassembled WGS sequence"/>
</dbReference>
<dbReference type="RefSeq" id="WP_179517654.1">
    <property type="nucleotide sequence ID" value="NZ_JACCAC010000001.1"/>
</dbReference>
<protein>
    <submittedName>
        <fullName evidence="3">Uncharacterized protein</fullName>
    </submittedName>
</protein>
<proteinExistence type="predicted"/>
<keyword evidence="4" id="KW-1185">Reference proteome</keyword>
<keyword evidence="1" id="KW-1133">Transmembrane helix</keyword>
<sequence length="214" mass="22030">MTGRRADAALALAVCGVLGTVAGTAWALTAGSTEPEQAPPGDRVRAALADFERGDHLHVAPDARARLSAVDEERLERTVAAVDPPLYVALWDGDAEAGYYLEGDAADQLAARGPSDGVYVVWSDPGEASASARGGRAPYVDRGLLLGEARLRLPEVAAAVAEEGLQEPGDGYWGGRSGAVAAGVLVGGLAAPATALLLVVGAWLARRRLPGRWT</sequence>
<keyword evidence="1" id="KW-0472">Membrane</keyword>
<keyword evidence="2" id="KW-0732">Signal</keyword>
<dbReference type="EMBL" id="JACCAC010000001">
    <property type="protein sequence ID" value="NYG55159.1"/>
    <property type="molecule type" value="Genomic_DNA"/>
</dbReference>
<feature type="chain" id="PRO_5030778932" evidence="2">
    <location>
        <begin position="28"/>
        <end position="214"/>
    </location>
</feature>
<keyword evidence="1" id="KW-0812">Transmembrane</keyword>
<accession>A0A7Y9RTQ5</accession>
<evidence type="ECO:0000256" key="2">
    <source>
        <dbReference type="SAM" id="SignalP"/>
    </source>
</evidence>
<feature type="transmembrane region" description="Helical" evidence="1">
    <location>
        <begin position="180"/>
        <end position="205"/>
    </location>
</feature>
<evidence type="ECO:0000256" key="1">
    <source>
        <dbReference type="SAM" id="Phobius"/>
    </source>
</evidence>
<gene>
    <name evidence="3" type="ORF">BJ989_001463</name>
</gene>
<dbReference type="AlphaFoldDB" id="A0A7Y9RTQ5"/>
<evidence type="ECO:0000313" key="4">
    <source>
        <dbReference type="Proteomes" id="UP000544110"/>
    </source>
</evidence>
<comment type="caution">
    <text evidence="3">The sequence shown here is derived from an EMBL/GenBank/DDBJ whole genome shotgun (WGS) entry which is preliminary data.</text>
</comment>
<reference evidence="3 4" key="1">
    <citation type="submission" date="2020-07" db="EMBL/GenBank/DDBJ databases">
        <title>Sequencing the genomes of 1000 actinobacteria strains.</title>
        <authorList>
            <person name="Klenk H.-P."/>
        </authorList>
    </citation>
    <scope>NUCLEOTIDE SEQUENCE [LARGE SCALE GENOMIC DNA]</scope>
    <source>
        <strain evidence="3 4">DSM 24552</strain>
    </source>
</reference>
<name>A0A7Y9RTQ5_9ACTN</name>